<dbReference type="GO" id="GO:0042586">
    <property type="term" value="F:peptide deformylase activity"/>
    <property type="evidence" value="ECO:0007669"/>
    <property type="project" value="InterPro"/>
</dbReference>
<dbReference type="PRINTS" id="PR01576">
    <property type="entry name" value="PDEFORMYLASE"/>
</dbReference>
<dbReference type="CDD" id="cd00487">
    <property type="entry name" value="Pep_deformylase"/>
    <property type="match status" value="1"/>
</dbReference>
<accession>A0A094Q966</accession>
<comment type="similarity">
    <text evidence="1">Belongs to the polypeptide deformylase family.</text>
</comment>
<reference evidence="2" key="1">
    <citation type="submission" date="2014-06" db="EMBL/GenBank/DDBJ databases">
        <title>Key roles for freshwater Actinobacteria revealed by deep metagenomic sequencing.</title>
        <authorList>
            <person name="Ghai R."/>
            <person name="Mizuno C.M."/>
            <person name="Picazo A."/>
            <person name="Camacho A."/>
            <person name="Rodriguez-Valera F."/>
        </authorList>
    </citation>
    <scope>NUCLEOTIDE SEQUENCE</scope>
</reference>
<dbReference type="InterPro" id="IPR036821">
    <property type="entry name" value="Peptide_deformylase_sf"/>
</dbReference>
<protein>
    <submittedName>
        <fullName evidence="2">Peptide deformylase</fullName>
    </submittedName>
</protein>
<gene>
    <name evidence="2" type="ORF">GM51_8025</name>
</gene>
<evidence type="ECO:0000256" key="1">
    <source>
        <dbReference type="ARBA" id="ARBA00010759"/>
    </source>
</evidence>
<organism evidence="2">
    <name type="scientific">freshwater metagenome</name>
    <dbReference type="NCBI Taxonomy" id="449393"/>
    <lineage>
        <taxon>unclassified sequences</taxon>
        <taxon>metagenomes</taxon>
        <taxon>ecological metagenomes</taxon>
    </lineage>
</organism>
<dbReference type="AlphaFoldDB" id="A0A094Q966"/>
<dbReference type="PANTHER" id="PTHR10458">
    <property type="entry name" value="PEPTIDE DEFORMYLASE"/>
    <property type="match status" value="1"/>
</dbReference>
<dbReference type="InterPro" id="IPR023635">
    <property type="entry name" value="Peptide_deformylase"/>
</dbReference>
<dbReference type="Pfam" id="PF01327">
    <property type="entry name" value="Pep_deformylase"/>
    <property type="match status" value="1"/>
</dbReference>
<dbReference type="NCBIfam" id="TIGR00079">
    <property type="entry name" value="pept_deformyl"/>
    <property type="match status" value="1"/>
</dbReference>
<dbReference type="PANTHER" id="PTHR10458:SF22">
    <property type="entry name" value="PEPTIDE DEFORMYLASE"/>
    <property type="match status" value="1"/>
</dbReference>
<dbReference type="EMBL" id="JNSL01000040">
    <property type="protein sequence ID" value="KGA18669.1"/>
    <property type="molecule type" value="Genomic_DNA"/>
</dbReference>
<dbReference type="SUPFAM" id="SSF56420">
    <property type="entry name" value="Peptide deformylase"/>
    <property type="match status" value="1"/>
</dbReference>
<name>A0A094Q966_9ZZZZ</name>
<comment type="caution">
    <text evidence="2">The sequence shown here is derived from an EMBL/GenBank/DDBJ whole genome shotgun (WGS) entry which is preliminary data.</text>
</comment>
<dbReference type="PIRSF" id="PIRSF004749">
    <property type="entry name" value="Pep_def"/>
    <property type="match status" value="1"/>
</dbReference>
<proteinExistence type="inferred from homology"/>
<dbReference type="NCBIfam" id="NF001159">
    <property type="entry name" value="PRK00150.1-3"/>
    <property type="match status" value="1"/>
</dbReference>
<evidence type="ECO:0000313" key="2">
    <source>
        <dbReference type="EMBL" id="KGA18669.1"/>
    </source>
</evidence>
<sequence length="180" mass="19981">MAQSPNKKGSSIRTYGDPVLAAMADEITNIDGKLVNLAEDMFRVMYQAPGLGLAGPQIGVQKQIFVYDVDDDPQVIINPKIVESSGEWVYDEGCLSIPGLYVEMLRPKKVLVSGFTLEGDEVQIEADELLARLFQHEIDHLQGVLMFDRMLPDQRELAIVEYAKVGDNPANAEPVYLRLS</sequence>
<dbReference type="HAMAP" id="MF_00163">
    <property type="entry name" value="Pep_deformylase"/>
    <property type="match status" value="1"/>
</dbReference>
<dbReference type="Gene3D" id="3.90.45.10">
    <property type="entry name" value="Peptide deformylase"/>
    <property type="match status" value="1"/>
</dbReference>